<dbReference type="AlphaFoldDB" id="A0A8S4C2G8"/>
<accession>A0A8S4C2G8</accession>
<organism evidence="1 2">
    <name type="scientific">Hyalomma marginatum</name>
    <dbReference type="NCBI Taxonomy" id="34627"/>
    <lineage>
        <taxon>Eukaryota</taxon>
        <taxon>Metazoa</taxon>
        <taxon>Ecdysozoa</taxon>
        <taxon>Arthropoda</taxon>
        <taxon>Chelicerata</taxon>
        <taxon>Arachnida</taxon>
        <taxon>Acari</taxon>
        <taxon>Parasitiformes</taxon>
        <taxon>Ixodida</taxon>
        <taxon>Ixodoidea</taxon>
        <taxon>Ixodidae</taxon>
        <taxon>Hyalomminae</taxon>
        <taxon>Hyalomma</taxon>
    </lineage>
</organism>
<evidence type="ECO:0000313" key="1">
    <source>
        <dbReference type="EMBL" id="CAG7597334.1"/>
    </source>
</evidence>
<sequence length="33" mass="3842">MTIEHRIFVGADNFKELVTASDIFIKLYLLKKS</sequence>
<evidence type="ECO:0000313" key="2">
    <source>
        <dbReference type="Proteomes" id="UP000837675"/>
    </source>
</evidence>
<dbReference type="EMBL" id="CAJVAF010000323">
    <property type="protein sequence ID" value="CAG7597334.1"/>
    <property type="molecule type" value="Genomic_DNA"/>
</dbReference>
<keyword evidence="2" id="KW-1185">Reference proteome</keyword>
<gene>
    <name evidence="1" type="ORF">MHYMCMPASI_00929</name>
</gene>
<protein>
    <submittedName>
        <fullName evidence="1">Uncharacterized protein</fullName>
    </submittedName>
</protein>
<proteinExistence type="predicted"/>
<reference evidence="1" key="1">
    <citation type="submission" date="2021-06" db="EMBL/GenBank/DDBJ databases">
        <authorList>
            <person name="Nardi T."/>
            <person name="Nardi T."/>
        </authorList>
    </citation>
    <scope>NUCLEOTIDE SEQUENCE</scope>
</reference>
<name>A0A8S4C2G8_9ACAR</name>
<comment type="caution">
    <text evidence="1">The sequence shown here is derived from an EMBL/GenBank/DDBJ whole genome shotgun (WGS) entry which is preliminary data.</text>
</comment>
<dbReference type="Proteomes" id="UP000837675">
    <property type="component" value="Unassembled WGS sequence"/>
</dbReference>